<comment type="caution">
    <text evidence="2">The sequence shown here is derived from an EMBL/GenBank/DDBJ whole genome shotgun (WGS) entry which is preliminary data.</text>
</comment>
<dbReference type="RefSeq" id="WP_185064018.1">
    <property type="nucleotide sequence ID" value="NZ_BAABJP010000010.1"/>
</dbReference>
<feature type="transmembrane region" description="Helical" evidence="1">
    <location>
        <begin position="69"/>
        <end position="91"/>
    </location>
</feature>
<keyword evidence="1" id="KW-0472">Membrane</keyword>
<keyword evidence="1" id="KW-1133">Transmembrane helix</keyword>
<keyword evidence="1" id="KW-0812">Transmembrane</keyword>
<feature type="transmembrane region" description="Helical" evidence="1">
    <location>
        <begin position="27"/>
        <end position="49"/>
    </location>
</feature>
<accession>A0ABP9Q1I8</accession>
<evidence type="ECO:0000313" key="3">
    <source>
        <dbReference type="Proteomes" id="UP001428817"/>
    </source>
</evidence>
<gene>
    <name evidence="2" type="ORF">GCM10023321_29750</name>
</gene>
<reference evidence="3" key="1">
    <citation type="journal article" date="2019" name="Int. J. Syst. Evol. Microbiol.">
        <title>The Global Catalogue of Microorganisms (GCM) 10K type strain sequencing project: providing services to taxonomists for standard genome sequencing and annotation.</title>
        <authorList>
            <consortium name="The Broad Institute Genomics Platform"/>
            <consortium name="The Broad Institute Genome Sequencing Center for Infectious Disease"/>
            <person name="Wu L."/>
            <person name="Ma J."/>
        </authorList>
    </citation>
    <scope>NUCLEOTIDE SEQUENCE [LARGE SCALE GENOMIC DNA]</scope>
    <source>
        <strain evidence="3">JCM 18303</strain>
    </source>
</reference>
<keyword evidence="3" id="KW-1185">Reference proteome</keyword>
<protein>
    <submittedName>
        <fullName evidence="2">Uncharacterized protein</fullName>
    </submittedName>
</protein>
<name>A0ABP9Q1I8_9PSEU</name>
<organism evidence="2 3">
    <name type="scientific">Pseudonocardia eucalypti</name>
    <dbReference type="NCBI Taxonomy" id="648755"/>
    <lineage>
        <taxon>Bacteria</taxon>
        <taxon>Bacillati</taxon>
        <taxon>Actinomycetota</taxon>
        <taxon>Actinomycetes</taxon>
        <taxon>Pseudonocardiales</taxon>
        <taxon>Pseudonocardiaceae</taxon>
        <taxon>Pseudonocardia</taxon>
    </lineage>
</organism>
<dbReference type="Proteomes" id="UP001428817">
    <property type="component" value="Unassembled WGS sequence"/>
</dbReference>
<proteinExistence type="predicted"/>
<dbReference type="EMBL" id="BAABJP010000010">
    <property type="protein sequence ID" value="GAA5155710.1"/>
    <property type="molecule type" value="Genomic_DNA"/>
</dbReference>
<evidence type="ECO:0000313" key="2">
    <source>
        <dbReference type="EMBL" id="GAA5155710.1"/>
    </source>
</evidence>
<sequence length="222" mass="23457">MAHVKAPDLLTDPVGGRSVLPHLIRSGIFLLVLLFFAALWAAGLSFTVLSSSPVLSASSLGVNPQTGPLLSVVGLAGMLVVVFVWLFTLFLPVREYLAEGGALLPGQAGRADAARQRVLAGTVDRWQRFPAEEHRLADGHAVTVSAGSAQATLTIRALGDDLFVGWVMWRSRSTLRLLLQIFGELLDGVGGDADVRVTGATSNLALRDLLRALVDAEAAVTP</sequence>
<evidence type="ECO:0000256" key="1">
    <source>
        <dbReference type="SAM" id="Phobius"/>
    </source>
</evidence>